<organism evidence="2 3">
    <name type="scientific">Kingdonia uniflora</name>
    <dbReference type="NCBI Taxonomy" id="39325"/>
    <lineage>
        <taxon>Eukaryota</taxon>
        <taxon>Viridiplantae</taxon>
        <taxon>Streptophyta</taxon>
        <taxon>Embryophyta</taxon>
        <taxon>Tracheophyta</taxon>
        <taxon>Spermatophyta</taxon>
        <taxon>Magnoliopsida</taxon>
        <taxon>Ranunculales</taxon>
        <taxon>Circaeasteraceae</taxon>
        <taxon>Kingdonia</taxon>
    </lineage>
</organism>
<dbReference type="PANTHER" id="PTHR33108">
    <property type="entry name" value="OS01G0745000 PROTEIN"/>
    <property type="match status" value="1"/>
</dbReference>
<evidence type="ECO:0000256" key="1">
    <source>
        <dbReference type="SAM" id="MobiDB-lite"/>
    </source>
</evidence>
<evidence type="ECO:0000313" key="3">
    <source>
        <dbReference type="Proteomes" id="UP000541444"/>
    </source>
</evidence>
<proteinExistence type="predicted"/>
<name>A0A7J7NAQ5_9MAGN</name>
<dbReference type="InterPro" id="IPR012876">
    <property type="entry name" value="DUF1677_pln"/>
</dbReference>
<feature type="region of interest" description="Disordered" evidence="1">
    <location>
        <begin position="1"/>
        <end position="41"/>
    </location>
</feature>
<dbReference type="OrthoDB" id="673856at2759"/>
<accession>A0A7J7NAQ5</accession>
<dbReference type="EMBL" id="JACGCM010000938">
    <property type="protein sequence ID" value="KAF6164173.1"/>
    <property type="molecule type" value="Genomic_DNA"/>
</dbReference>
<evidence type="ECO:0000313" key="2">
    <source>
        <dbReference type="EMBL" id="KAF6164173.1"/>
    </source>
</evidence>
<sequence length="376" mass="42393">MATTTTASKPIKLGKDPPTAMANVEFPNFNTTSSTKERANRDPISTHVTIPTDVEKSKIIEEEVFIRVQDTYNRPQKDSFELDELWFGFHHQNPIKKELQSFVKKGETNGGDIMLKGTPYLIHTPNISHVVNILKQHPTLAARIVYVPEQLRQPNQDAKALLCRLTLDTQFVDSFWQEFEKCQSTVIYKFLGNPDSASHKPFGNKIICHYTGKIIRTKSDISFQLSRVVIDVGLPPISEVENAKCECCGMCEECTPEYIQRIRVKYSGKWICGLCSEAVKEELEKNGGKGEEEALNSHMNLCVRFNRLGRTHPALYHAEAVKEILKKSPRLDGRVRDKSICPRDVKLGVKAKGGIARSSSCIPAITKEMMNQTVED</sequence>
<dbReference type="Proteomes" id="UP000541444">
    <property type="component" value="Unassembled WGS sequence"/>
</dbReference>
<keyword evidence="3" id="KW-1185">Reference proteome</keyword>
<dbReference type="AlphaFoldDB" id="A0A7J7NAQ5"/>
<dbReference type="Pfam" id="PF07911">
    <property type="entry name" value="DUF1677"/>
    <property type="match status" value="1"/>
</dbReference>
<comment type="caution">
    <text evidence="2">The sequence shown here is derived from an EMBL/GenBank/DDBJ whole genome shotgun (WGS) entry which is preliminary data.</text>
</comment>
<protein>
    <submittedName>
        <fullName evidence="2">Uncharacterized protein</fullName>
    </submittedName>
</protein>
<dbReference type="PANTHER" id="PTHR33108:SF51">
    <property type="entry name" value="DUF1677 FAMILY PROTEIN (DUF1677)"/>
    <property type="match status" value="1"/>
</dbReference>
<reference evidence="2 3" key="1">
    <citation type="journal article" date="2020" name="IScience">
        <title>Genome Sequencing of the Endangered Kingdonia uniflora (Circaeasteraceae, Ranunculales) Reveals Potential Mechanisms of Evolutionary Specialization.</title>
        <authorList>
            <person name="Sun Y."/>
            <person name="Deng T."/>
            <person name="Zhang A."/>
            <person name="Moore M.J."/>
            <person name="Landis J.B."/>
            <person name="Lin N."/>
            <person name="Zhang H."/>
            <person name="Zhang X."/>
            <person name="Huang J."/>
            <person name="Zhang X."/>
            <person name="Sun H."/>
            <person name="Wang H."/>
        </authorList>
    </citation>
    <scope>NUCLEOTIDE SEQUENCE [LARGE SCALE GENOMIC DNA]</scope>
    <source>
        <strain evidence="2">TB1705</strain>
        <tissue evidence="2">Leaf</tissue>
    </source>
</reference>
<gene>
    <name evidence="2" type="ORF">GIB67_010143</name>
</gene>